<dbReference type="InterPro" id="IPR041347">
    <property type="entry name" value="MftR_C"/>
</dbReference>
<dbReference type="Pfam" id="PF17754">
    <property type="entry name" value="TetR_C_14"/>
    <property type="match status" value="1"/>
</dbReference>
<protein>
    <recommendedName>
        <fullName evidence="5">HTH tetR-type domain-containing protein</fullName>
    </recommendedName>
</protein>
<evidence type="ECO:0000313" key="7">
    <source>
        <dbReference type="Proteomes" id="UP001501231"/>
    </source>
</evidence>
<dbReference type="InterPro" id="IPR050109">
    <property type="entry name" value="HTH-type_TetR-like_transc_reg"/>
</dbReference>
<accession>A0ABN3IEH8</accession>
<sequence>MLPDPAAGAEDFRARRRRLVQDDVARIAIRLFLERGYDAVSVDEIAEAAGMSQRTFFRYFATKDEVLRRYRRSLRQDLVHALEARPDDEGPVTALRAAYEQTSHVEPGDRPRVHAVARVLVAAPDLWSKDLGETILDESVPAELGRRVKASRDGIRPAVIAAAVSSAAIVGWNEWVRSDGSGNPAALVVAAIDLLGLAD</sequence>
<feature type="domain" description="HTH tetR-type" evidence="5">
    <location>
        <begin position="18"/>
        <end position="78"/>
    </location>
</feature>
<evidence type="ECO:0000259" key="5">
    <source>
        <dbReference type="PROSITE" id="PS50977"/>
    </source>
</evidence>
<organism evidence="6 7">
    <name type="scientific">Actinomadura vinacea</name>
    <dbReference type="NCBI Taxonomy" id="115336"/>
    <lineage>
        <taxon>Bacteria</taxon>
        <taxon>Bacillati</taxon>
        <taxon>Actinomycetota</taxon>
        <taxon>Actinomycetes</taxon>
        <taxon>Streptosporangiales</taxon>
        <taxon>Thermomonosporaceae</taxon>
        <taxon>Actinomadura</taxon>
    </lineage>
</organism>
<evidence type="ECO:0000256" key="1">
    <source>
        <dbReference type="ARBA" id="ARBA00023015"/>
    </source>
</evidence>
<dbReference type="RefSeq" id="WP_344586708.1">
    <property type="nucleotide sequence ID" value="NZ_BAAARW010000002.1"/>
</dbReference>
<evidence type="ECO:0000256" key="2">
    <source>
        <dbReference type="ARBA" id="ARBA00023125"/>
    </source>
</evidence>
<comment type="caution">
    <text evidence="6">The sequence shown here is derived from an EMBL/GenBank/DDBJ whole genome shotgun (WGS) entry which is preliminary data.</text>
</comment>
<proteinExistence type="predicted"/>
<keyword evidence="3" id="KW-0804">Transcription</keyword>
<evidence type="ECO:0000256" key="3">
    <source>
        <dbReference type="ARBA" id="ARBA00023163"/>
    </source>
</evidence>
<name>A0ABN3IEH8_9ACTN</name>
<evidence type="ECO:0000313" key="6">
    <source>
        <dbReference type="EMBL" id="GAA2401034.1"/>
    </source>
</evidence>
<feature type="DNA-binding region" description="H-T-H motif" evidence="4">
    <location>
        <begin position="41"/>
        <end position="60"/>
    </location>
</feature>
<dbReference type="Gene3D" id="1.10.357.10">
    <property type="entry name" value="Tetracycline Repressor, domain 2"/>
    <property type="match status" value="1"/>
</dbReference>
<dbReference type="PRINTS" id="PR00455">
    <property type="entry name" value="HTHTETR"/>
</dbReference>
<dbReference type="InterPro" id="IPR001647">
    <property type="entry name" value="HTH_TetR"/>
</dbReference>
<dbReference type="PANTHER" id="PTHR30055">
    <property type="entry name" value="HTH-TYPE TRANSCRIPTIONAL REGULATOR RUTR"/>
    <property type="match status" value="1"/>
</dbReference>
<dbReference type="PANTHER" id="PTHR30055:SF238">
    <property type="entry name" value="MYCOFACTOCIN BIOSYNTHESIS TRANSCRIPTIONAL REGULATOR MFTR-RELATED"/>
    <property type="match status" value="1"/>
</dbReference>
<gene>
    <name evidence="6" type="ORF">GCM10010191_05350</name>
</gene>
<dbReference type="EMBL" id="BAAARW010000002">
    <property type="protein sequence ID" value="GAA2401034.1"/>
    <property type="molecule type" value="Genomic_DNA"/>
</dbReference>
<keyword evidence="2 4" id="KW-0238">DNA-binding</keyword>
<dbReference type="InterPro" id="IPR009057">
    <property type="entry name" value="Homeodomain-like_sf"/>
</dbReference>
<dbReference type="Gene3D" id="1.10.10.60">
    <property type="entry name" value="Homeodomain-like"/>
    <property type="match status" value="1"/>
</dbReference>
<keyword evidence="7" id="KW-1185">Reference proteome</keyword>
<dbReference type="Proteomes" id="UP001501231">
    <property type="component" value="Unassembled WGS sequence"/>
</dbReference>
<keyword evidence="1" id="KW-0805">Transcription regulation</keyword>
<evidence type="ECO:0000256" key="4">
    <source>
        <dbReference type="PROSITE-ProRule" id="PRU00335"/>
    </source>
</evidence>
<dbReference type="PROSITE" id="PS50977">
    <property type="entry name" value="HTH_TETR_2"/>
    <property type="match status" value="1"/>
</dbReference>
<reference evidence="6 7" key="1">
    <citation type="journal article" date="2019" name="Int. J. Syst. Evol. Microbiol.">
        <title>The Global Catalogue of Microorganisms (GCM) 10K type strain sequencing project: providing services to taxonomists for standard genome sequencing and annotation.</title>
        <authorList>
            <consortium name="The Broad Institute Genomics Platform"/>
            <consortium name="The Broad Institute Genome Sequencing Center for Infectious Disease"/>
            <person name="Wu L."/>
            <person name="Ma J."/>
        </authorList>
    </citation>
    <scope>NUCLEOTIDE SEQUENCE [LARGE SCALE GENOMIC DNA]</scope>
    <source>
        <strain evidence="6 7">JCM 3325</strain>
    </source>
</reference>
<dbReference type="Pfam" id="PF00440">
    <property type="entry name" value="TetR_N"/>
    <property type="match status" value="1"/>
</dbReference>
<dbReference type="SUPFAM" id="SSF46689">
    <property type="entry name" value="Homeodomain-like"/>
    <property type="match status" value="1"/>
</dbReference>